<dbReference type="SUPFAM" id="SSF51735">
    <property type="entry name" value="NAD(P)-binding Rossmann-fold domains"/>
    <property type="match status" value="2"/>
</dbReference>
<feature type="transmembrane region" description="Helical" evidence="3">
    <location>
        <begin position="559"/>
        <end position="582"/>
    </location>
</feature>
<sequence length="594" mass="66362">MKVLLTGAFGNIGSNTLRELIKQGHQVTCLDLKNKATLRSAKRFKDKVKLLWGDVRNREDIAVALKDQDVVIHLAAIIPPRSEMEPQLAEDTNIGGTRNLIEALKGLADPPRLIFTSSVSVFGRKFNEPPPRRVGESLQPSDNYSRHKIICEEMITQSGLEWSILRCPAMPSLQDMGLDPIMFKISLDTRIEFLDPRDAGLALANAASSEKVWGKILLLGGGPDCQFSYCDYVGKTLEAVGIGRLPCEAFGPEPFYTDWMDSEETQRILQYQRHSLDDYLETFKANLGFKRHLISLLRPLVRRAILKHSPYLPPGTEWGRKRPSYWQDKVALVTGASSGIGESTARCLAAKGLKVALVARRKQKLEEIASQIRSAGSQAMVISADLTNEDERLRVIEEIRNAWGKIDVLINNAGFAWYGYGADMPWDVASKMIELNVRSLVHLTLLVIRRMRSYNSGHIINVGSIAGSFPQQGVMLYSATKSFIDSFTTSLYREMRGTNVNVSVIKPGAVATELFRVAERQPGGFRVPAESLAVSPDSVAVRIWGVLNRPRRLAYVPRFLWVVPWVELAFGWFIDLLGPLLLRRSLHPVKTALK</sequence>
<gene>
    <name evidence="5" type="ORF">CEE36_00720</name>
</gene>
<evidence type="ECO:0000256" key="1">
    <source>
        <dbReference type="ARBA" id="ARBA00006484"/>
    </source>
</evidence>
<dbReference type="AlphaFoldDB" id="A0A532VAR9"/>
<dbReference type="GO" id="GO:0016616">
    <property type="term" value="F:oxidoreductase activity, acting on the CH-OH group of donors, NAD or NADP as acceptor"/>
    <property type="evidence" value="ECO:0007669"/>
    <property type="project" value="UniProtKB-ARBA"/>
</dbReference>
<keyword evidence="3" id="KW-1133">Transmembrane helix</keyword>
<proteinExistence type="inferred from homology"/>
<comment type="caution">
    <text evidence="5">The sequence shown here is derived from an EMBL/GenBank/DDBJ whole genome shotgun (WGS) entry which is preliminary data.</text>
</comment>
<keyword evidence="3" id="KW-0812">Transmembrane</keyword>
<dbReference type="FunFam" id="3.40.50.720:FF:000047">
    <property type="entry name" value="NADP-dependent L-serine/L-allo-threonine dehydrogenase"/>
    <property type="match status" value="1"/>
</dbReference>
<dbReference type="Proteomes" id="UP000317778">
    <property type="component" value="Unassembled WGS sequence"/>
</dbReference>
<evidence type="ECO:0000259" key="4">
    <source>
        <dbReference type="Pfam" id="PF01370"/>
    </source>
</evidence>
<protein>
    <recommendedName>
        <fullName evidence="4">NAD-dependent epimerase/dehydratase domain-containing protein</fullName>
    </recommendedName>
</protein>
<dbReference type="PRINTS" id="PR00081">
    <property type="entry name" value="GDHRDH"/>
</dbReference>
<dbReference type="InterPro" id="IPR036291">
    <property type="entry name" value="NAD(P)-bd_dom_sf"/>
</dbReference>
<dbReference type="InterPro" id="IPR001509">
    <property type="entry name" value="Epimerase_deHydtase"/>
</dbReference>
<feature type="domain" description="NAD-dependent epimerase/dehydratase" evidence="4">
    <location>
        <begin position="3"/>
        <end position="167"/>
    </location>
</feature>
<dbReference type="PANTHER" id="PTHR44196:SF3">
    <property type="entry name" value="SHORT CHAIN DEHYDROGENASE FAMILY PROTEIN"/>
    <property type="match status" value="1"/>
</dbReference>
<evidence type="ECO:0000256" key="3">
    <source>
        <dbReference type="SAM" id="Phobius"/>
    </source>
</evidence>
<dbReference type="EMBL" id="NJBO01000001">
    <property type="protein sequence ID" value="TKJ44296.1"/>
    <property type="molecule type" value="Genomic_DNA"/>
</dbReference>
<accession>A0A532VAR9</accession>
<evidence type="ECO:0000256" key="2">
    <source>
        <dbReference type="ARBA" id="ARBA00023002"/>
    </source>
</evidence>
<dbReference type="Pfam" id="PF00106">
    <property type="entry name" value="adh_short"/>
    <property type="match status" value="1"/>
</dbReference>
<dbReference type="PANTHER" id="PTHR44196">
    <property type="entry name" value="DEHYDROGENASE/REDUCTASE SDR FAMILY MEMBER 7B"/>
    <property type="match status" value="1"/>
</dbReference>
<dbReference type="InterPro" id="IPR002347">
    <property type="entry name" value="SDR_fam"/>
</dbReference>
<evidence type="ECO:0000313" key="5">
    <source>
        <dbReference type="EMBL" id="TKJ44296.1"/>
    </source>
</evidence>
<dbReference type="GO" id="GO:0016020">
    <property type="term" value="C:membrane"/>
    <property type="evidence" value="ECO:0007669"/>
    <property type="project" value="TreeGrafter"/>
</dbReference>
<dbReference type="PRINTS" id="PR00080">
    <property type="entry name" value="SDRFAMILY"/>
</dbReference>
<dbReference type="Gene3D" id="3.40.50.720">
    <property type="entry name" value="NAD(P)-binding Rossmann-like Domain"/>
    <property type="match status" value="2"/>
</dbReference>
<organism evidence="5 6">
    <name type="scientific">candidate division TA06 bacterium B3_TA06</name>
    <dbReference type="NCBI Taxonomy" id="2012487"/>
    <lineage>
        <taxon>Bacteria</taxon>
        <taxon>Bacteria division TA06</taxon>
    </lineage>
</organism>
<evidence type="ECO:0000313" key="6">
    <source>
        <dbReference type="Proteomes" id="UP000317778"/>
    </source>
</evidence>
<dbReference type="Pfam" id="PF01370">
    <property type="entry name" value="Epimerase"/>
    <property type="match status" value="1"/>
</dbReference>
<dbReference type="CDD" id="cd05233">
    <property type="entry name" value="SDR_c"/>
    <property type="match status" value="1"/>
</dbReference>
<reference evidence="5 6" key="1">
    <citation type="submission" date="2017-06" db="EMBL/GenBank/DDBJ databases">
        <title>Novel microbial phyla capable of carbon fixation and sulfur reduction in deep-sea sediments.</title>
        <authorList>
            <person name="Huang J."/>
            <person name="Baker B."/>
            <person name="Wang Y."/>
        </authorList>
    </citation>
    <scope>NUCLEOTIDE SEQUENCE [LARGE SCALE GENOMIC DNA]</scope>
    <source>
        <strain evidence="5">B3_TA06</strain>
    </source>
</reference>
<name>A0A532VAR9_UNCT6</name>
<comment type="similarity">
    <text evidence="1">Belongs to the short-chain dehydrogenases/reductases (SDR) family.</text>
</comment>
<keyword evidence="2" id="KW-0560">Oxidoreductase</keyword>
<keyword evidence="3" id="KW-0472">Membrane</keyword>